<evidence type="ECO:0000256" key="5">
    <source>
        <dbReference type="ARBA" id="ARBA00023186"/>
    </source>
</evidence>
<dbReference type="AlphaFoldDB" id="A0A432W368"/>
<protein>
    <recommendedName>
        <fullName evidence="6">Flagellar secretion chaperone FliS</fullName>
    </recommendedName>
</protein>
<organism evidence="7 8">
    <name type="scientific">Aliidiomarina iranensis</name>
    <dbReference type="NCBI Taxonomy" id="1434071"/>
    <lineage>
        <taxon>Bacteria</taxon>
        <taxon>Pseudomonadati</taxon>
        <taxon>Pseudomonadota</taxon>
        <taxon>Gammaproteobacteria</taxon>
        <taxon>Alteromonadales</taxon>
        <taxon>Idiomarinaceae</taxon>
        <taxon>Aliidiomarina</taxon>
    </lineage>
</organism>
<evidence type="ECO:0000256" key="4">
    <source>
        <dbReference type="ARBA" id="ARBA00022795"/>
    </source>
</evidence>
<evidence type="ECO:0000256" key="3">
    <source>
        <dbReference type="ARBA" id="ARBA00022490"/>
    </source>
</evidence>
<keyword evidence="5" id="KW-0143">Chaperone</keyword>
<evidence type="ECO:0000256" key="6">
    <source>
        <dbReference type="PIRNR" id="PIRNR039090"/>
    </source>
</evidence>
<evidence type="ECO:0000256" key="2">
    <source>
        <dbReference type="ARBA" id="ARBA00008787"/>
    </source>
</evidence>
<dbReference type="Pfam" id="PF02561">
    <property type="entry name" value="FliS"/>
    <property type="match status" value="1"/>
</dbReference>
<gene>
    <name evidence="7" type="primary">fliS</name>
    <name evidence="7" type="ORF">CWE08_00745</name>
</gene>
<dbReference type="OrthoDB" id="9792010at2"/>
<comment type="subcellular location">
    <subcellularLocation>
        <location evidence="1 6">Cytoplasm</location>
        <location evidence="1 6">Cytosol</location>
    </subcellularLocation>
</comment>
<accession>A0A432W368</accession>
<dbReference type="PANTHER" id="PTHR34773:SF1">
    <property type="entry name" value="FLAGELLAR SECRETION CHAPERONE FLIS"/>
    <property type="match status" value="1"/>
</dbReference>
<dbReference type="SUPFAM" id="SSF101116">
    <property type="entry name" value="Flagellar export chaperone FliS"/>
    <property type="match status" value="1"/>
</dbReference>
<dbReference type="CDD" id="cd16098">
    <property type="entry name" value="FliS"/>
    <property type="match status" value="1"/>
</dbReference>
<dbReference type="NCBIfam" id="TIGR00208">
    <property type="entry name" value="fliS"/>
    <property type="match status" value="1"/>
</dbReference>
<keyword evidence="8" id="KW-1185">Reference proteome</keyword>
<dbReference type="Gene3D" id="1.20.120.340">
    <property type="entry name" value="Flagellar protein FliS"/>
    <property type="match status" value="1"/>
</dbReference>
<sequence>MRGAAAYGRVSVESNVLSASPHQLISMLFDGAQAAIKAAKLHMANGNVAEKGKAISKAMDIVNSGLLAALDKEKGGELAERLEGIYNYVSNLLIQANLRNDTAKLDEAAELLQNIGSAWKEIGQQAASAKQGG</sequence>
<dbReference type="Proteomes" id="UP000288395">
    <property type="component" value="Unassembled WGS sequence"/>
</dbReference>
<comment type="similarity">
    <text evidence="2 6">Belongs to the FliS family.</text>
</comment>
<keyword evidence="4 6" id="KW-1005">Bacterial flagellum biogenesis</keyword>
<dbReference type="GO" id="GO:0044780">
    <property type="term" value="P:bacterial-type flagellum assembly"/>
    <property type="evidence" value="ECO:0007669"/>
    <property type="project" value="InterPro"/>
</dbReference>
<reference evidence="8" key="1">
    <citation type="journal article" date="2018" name="Front. Microbiol.">
        <title>Genome-Based Analysis Reveals the Taxonomy and Diversity of the Family Idiomarinaceae.</title>
        <authorList>
            <person name="Liu Y."/>
            <person name="Lai Q."/>
            <person name="Shao Z."/>
        </authorList>
    </citation>
    <scope>NUCLEOTIDE SEQUENCE [LARGE SCALE GENOMIC DNA]</scope>
    <source>
        <strain evidence="8">GBPy7</strain>
    </source>
</reference>
<dbReference type="GO" id="GO:0005829">
    <property type="term" value="C:cytosol"/>
    <property type="evidence" value="ECO:0007669"/>
    <property type="project" value="UniProtKB-SubCell"/>
</dbReference>
<dbReference type="InterPro" id="IPR036584">
    <property type="entry name" value="FliS_sf"/>
</dbReference>
<comment type="caution">
    <text evidence="7">The sequence shown here is derived from an EMBL/GenBank/DDBJ whole genome shotgun (WGS) entry which is preliminary data.</text>
</comment>
<proteinExistence type="inferred from homology"/>
<dbReference type="GO" id="GO:0071973">
    <property type="term" value="P:bacterial-type flagellum-dependent cell motility"/>
    <property type="evidence" value="ECO:0007669"/>
    <property type="project" value="TreeGrafter"/>
</dbReference>
<keyword evidence="7" id="KW-0966">Cell projection</keyword>
<keyword evidence="7" id="KW-0282">Flagellum</keyword>
<dbReference type="PANTHER" id="PTHR34773">
    <property type="entry name" value="FLAGELLAR SECRETION CHAPERONE FLIS"/>
    <property type="match status" value="1"/>
</dbReference>
<keyword evidence="3 6" id="KW-0963">Cytoplasm</keyword>
<dbReference type="PIRSF" id="PIRSF039090">
    <property type="entry name" value="Flis"/>
    <property type="match status" value="1"/>
</dbReference>
<name>A0A432W368_9GAMM</name>
<evidence type="ECO:0000313" key="8">
    <source>
        <dbReference type="Proteomes" id="UP000288395"/>
    </source>
</evidence>
<keyword evidence="7" id="KW-0969">Cilium</keyword>
<evidence type="ECO:0000256" key="1">
    <source>
        <dbReference type="ARBA" id="ARBA00004514"/>
    </source>
</evidence>
<dbReference type="InterPro" id="IPR003713">
    <property type="entry name" value="FliS"/>
</dbReference>
<dbReference type="EMBL" id="PIPJ01000001">
    <property type="protein sequence ID" value="RUO23667.1"/>
    <property type="molecule type" value="Genomic_DNA"/>
</dbReference>
<evidence type="ECO:0000313" key="7">
    <source>
        <dbReference type="EMBL" id="RUO23667.1"/>
    </source>
</evidence>